<evidence type="ECO:0000313" key="3">
    <source>
        <dbReference type="Proteomes" id="UP000219514"/>
    </source>
</evidence>
<evidence type="ECO:0000256" key="1">
    <source>
        <dbReference type="SAM" id="Phobius"/>
    </source>
</evidence>
<feature type="transmembrane region" description="Helical" evidence="1">
    <location>
        <begin position="464"/>
        <end position="483"/>
    </location>
</feature>
<feature type="transmembrane region" description="Helical" evidence="1">
    <location>
        <begin position="237"/>
        <end position="258"/>
    </location>
</feature>
<feature type="transmembrane region" description="Helical" evidence="1">
    <location>
        <begin position="394"/>
        <end position="419"/>
    </location>
</feature>
<evidence type="ECO:0000313" key="2">
    <source>
        <dbReference type="EMBL" id="SNX99289.1"/>
    </source>
</evidence>
<reference evidence="2 3" key="1">
    <citation type="submission" date="2017-09" db="EMBL/GenBank/DDBJ databases">
        <authorList>
            <person name="Ehlers B."/>
            <person name="Leendertz F.H."/>
        </authorList>
    </citation>
    <scope>NUCLEOTIDE SEQUENCE [LARGE SCALE GENOMIC DNA]</scope>
    <source>
        <strain evidence="2 3">DSM 46844</strain>
    </source>
</reference>
<gene>
    <name evidence="2" type="ORF">SAMN06893097_11681</name>
</gene>
<feature type="transmembrane region" description="Helical" evidence="1">
    <location>
        <begin position="78"/>
        <end position="98"/>
    </location>
</feature>
<keyword evidence="1" id="KW-1133">Transmembrane helix</keyword>
<feature type="transmembrane region" description="Helical" evidence="1">
    <location>
        <begin position="342"/>
        <end position="364"/>
    </location>
</feature>
<dbReference type="EMBL" id="OBDO01000016">
    <property type="protein sequence ID" value="SNX99289.1"/>
    <property type="molecule type" value="Genomic_DNA"/>
</dbReference>
<feature type="transmembrane region" description="Helical" evidence="1">
    <location>
        <begin position="296"/>
        <end position="322"/>
    </location>
</feature>
<feature type="transmembrane region" description="Helical" evidence="1">
    <location>
        <begin position="439"/>
        <end position="457"/>
    </location>
</feature>
<dbReference type="OrthoDB" id="2014935at2"/>
<protein>
    <submittedName>
        <fullName evidence="2">ABC-2 type transport system permease protein</fullName>
    </submittedName>
</protein>
<dbReference type="RefSeq" id="WP_097209182.1">
    <property type="nucleotide sequence ID" value="NZ_JACHXB010000009.1"/>
</dbReference>
<proteinExistence type="predicted"/>
<keyword evidence="1" id="KW-0812">Transmembrane</keyword>
<sequence length="532" mass="52920">MRAPALAGTGTLVRFALRRDRVRLAVWVAVGAGLTAQQSLGSQAFYDTPEALAAYRASVGSNAATIALAGPPVGLDTVAGAVAFEISFTLVLVAALMAMSTTIRHTRADEEAGRTELVRAARVGRHAPLLAGVGLAALGCAAIAVAIGAAGVATGLPAGGSFLLGASVGTAGLVFAAVSAVAAQVSGSARAAYGIVLAVFGVAFAVRAVGDIEGDGVSWLSPIGWAQATHPYSDDRWWPLLLGLAGTGVLLAGARALLDRRDLGAGVMSPRPGAASASRLLGSPWGLAGRLHRGALLGWAGGLVALGAVYGSIAGSVQTLLGDNPAAETFLPALSTAGLVDAYLGVTLGMVVLTTGAYAVSAALRARTEESAGRAEPVLATATSRPAWLGSHAAVALLGSTAVLVAAGTVMGLSAAAATGDPALTGRVLAATLAHLPDVWVFAAVATVLVGVLPRAASATAWGWVAYVVVVTLFAESLDWPSWVDDLSPLAWTPAGPGEPWAAGPSIVLAAVALGLLATGLAGFRRRDLATG</sequence>
<dbReference type="AlphaFoldDB" id="A0A285EJI1"/>
<dbReference type="Proteomes" id="UP000219514">
    <property type="component" value="Unassembled WGS sequence"/>
</dbReference>
<accession>A0A285EJI1</accession>
<name>A0A285EJI1_9ACTN</name>
<feature type="transmembrane region" description="Helical" evidence="1">
    <location>
        <begin position="129"/>
        <end position="156"/>
    </location>
</feature>
<keyword evidence="1" id="KW-0472">Membrane</keyword>
<feature type="transmembrane region" description="Helical" evidence="1">
    <location>
        <begin position="162"/>
        <end position="183"/>
    </location>
</feature>
<keyword evidence="3" id="KW-1185">Reference proteome</keyword>
<feature type="transmembrane region" description="Helical" evidence="1">
    <location>
        <begin position="190"/>
        <end position="210"/>
    </location>
</feature>
<organism evidence="2 3">
    <name type="scientific">Geodermatophilus sabuli</name>
    <dbReference type="NCBI Taxonomy" id="1564158"/>
    <lineage>
        <taxon>Bacteria</taxon>
        <taxon>Bacillati</taxon>
        <taxon>Actinomycetota</taxon>
        <taxon>Actinomycetes</taxon>
        <taxon>Geodermatophilales</taxon>
        <taxon>Geodermatophilaceae</taxon>
        <taxon>Geodermatophilus</taxon>
    </lineage>
</organism>
<feature type="transmembrane region" description="Helical" evidence="1">
    <location>
        <begin position="503"/>
        <end position="524"/>
    </location>
</feature>
<feature type="transmembrane region" description="Helical" evidence="1">
    <location>
        <begin position="24"/>
        <end position="46"/>
    </location>
</feature>